<evidence type="ECO:0000313" key="2">
    <source>
        <dbReference type="EMBL" id="RED65050.1"/>
    </source>
</evidence>
<dbReference type="PANTHER" id="PTHR45947:SF3">
    <property type="entry name" value="SULFOQUINOVOSYL TRANSFERASE SQD2"/>
    <property type="match status" value="1"/>
</dbReference>
<dbReference type="EMBL" id="QRDY01000002">
    <property type="protein sequence ID" value="RED65050.1"/>
    <property type="molecule type" value="Genomic_DNA"/>
</dbReference>
<evidence type="ECO:0000313" key="3">
    <source>
        <dbReference type="Proteomes" id="UP000256869"/>
    </source>
</evidence>
<dbReference type="Proteomes" id="UP000256869">
    <property type="component" value="Unassembled WGS sequence"/>
</dbReference>
<dbReference type="InterPro" id="IPR001296">
    <property type="entry name" value="Glyco_trans_1"/>
</dbReference>
<dbReference type="AlphaFoldDB" id="A0A3D9ITG4"/>
<reference evidence="2 3" key="1">
    <citation type="submission" date="2018-07" db="EMBL/GenBank/DDBJ databases">
        <title>Genomic Encyclopedia of Type Strains, Phase III (KMG-III): the genomes of soil and plant-associated and newly described type strains.</title>
        <authorList>
            <person name="Whitman W."/>
        </authorList>
    </citation>
    <scope>NUCLEOTIDE SEQUENCE [LARGE SCALE GENOMIC DNA]</scope>
    <source>
        <strain evidence="2 3">CECT 8236</strain>
    </source>
</reference>
<dbReference type="Gene3D" id="3.40.50.2000">
    <property type="entry name" value="Glycogen Phosphorylase B"/>
    <property type="match status" value="2"/>
</dbReference>
<dbReference type="CDD" id="cd03801">
    <property type="entry name" value="GT4_PimA-like"/>
    <property type="match status" value="1"/>
</dbReference>
<organism evidence="2 3">
    <name type="scientific">Cohnella lupini</name>
    <dbReference type="NCBI Taxonomy" id="1294267"/>
    <lineage>
        <taxon>Bacteria</taxon>
        <taxon>Bacillati</taxon>
        <taxon>Bacillota</taxon>
        <taxon>Bacilli</taxon>
        <taxon>Bacillales</taxon>
        <taxon>Paenibacillaceae</taxon>
        <taxon>Cohnella</taxon>
    </lineage>
</organism>
<sequence>MMNVLFITNIPSPYRVEFFNELGKRCNLTVWFEAESEANRQWNVNKQEMSFKSEFLKGITVGLDKHVNWSIIKQLKKSKFDIYIMGCYSSPTEMAAIRWLKSNRIPFLLNSDGGFVPQESKWKFRLKKYFISSASGWLSSGSQCTEYLKHYGANPEYIYEYPFSSLSYSEEERVPMSPSKLKQFKLKESLKSKVILSVGQFIPRKGFSELIESFERLDGGDTSLVIVGGGPLKEEYRKIIAELRLKNVVLKSFMNREQLIEFYKAADIFVLPTRYDVWGLVVNEAMSFGLPVIATSKAGAAHTLIENGTNGYVVDENDMDGIMLRCEFLLKQDRIRREFGDASMIKSGDYTVKKMAANHMESFETFRKSLDSITETERTG</sequence>
<accession>A0A3D9ITG4</accession>
<dbReference type="OrthoDB" id="9795068at2"/>
<comment type="caution">
    <text evidence="2">The sequence shown here is derived from an EMBL/GenBank/DDBJ whole genome shotgun (WGS) entry which is preliminary data.</text>
</comment>
<proteinExistence type="predicted"/>
<dbReference type="GO" id="GO:0016757">
    <property type="term" value="F:glycosyltransferase activity"/>
    <property type="evidence" value="ECO:0007669"/>
    <property type="project" value="InterPro"/>
</dbReference>
<dbReference type="RefSeq" id="WP_115991781.1">
    <property type="nucleotide sequence ID" value="NZ_QRDY01000002.1"/>
</dbReference>
<keyword evidence="2" id="KW-0808">Transferase</keyword>
<gene>
    <name evidence="2" type="ORF">DFP95_102472</name>
</gene>
<dbReference type="SUPFAM" id="SSF53756">
    <property type="entry name" value="UDP-Glycosyltransferase/glycogen phosphorylase"/>
    <property type="match status" value="1"/>
</dbReference>
<dbReference type="PANTHER" id="PTHR45947">
    <property type="entry name" value="SULFOQUINOVOSYL TRANSFERASE SQD2"/>
    <property type="match status" value="1"/>
</dbReference>
<evidence type="ECO:0000259" key="1">
    <source>
        <dbReference type="Pfam" id="PF00534"/>
    </source>
</evidence>
<feature type="domain" description="Glycosyl transferase family 1" evidence="1">
    <location>
        <begin position="182"/>
        <end position="342"/>
    </location>
</feature>
<protein>
    <submittedName>
        <fullName evidence="2">Glycosyltransferase involved in cell wall biosynthesis</fullName>
    </submittedName>
</protein>
<dbReference type="InterPro" id="IPR050194">
    <property type="entry name" value="Glycosyltransferase_grp1"/>
</dbReference>
<dbReference type="Pfam" id="PF00534">
    <property type="entry name" value="Glycos_transf_1"/>
    <property type="match status" value="1"/>
</dbReference>
<name>A0A3D9ITG4_9BACL</name>
<keyword evidence="3" id="KW-1185">Reference proteome</keyword>